<dbReference type="InterPro" id="IPR042206">
    <property type="entry name" value="CRISPR-assoc_Cas1_C"/>
</dbReference>
<evidence type="ECO:0000256" key="9">
    <source>
        <dbReference type="HAMAP-Rule" id="MF_01470"/>
    </source>
</evidence>
<dbReference type="Pfam" id="PF01867">
    <property type="entry name" value="Cas_Cas1"/>
    <property type="match status" value="1"/>
</dbReference>
<dbReference type="InterPro" id="IPR042211">
    <property type="entry name" value="CRISPR-assoc_Cas1_N"/>
</dbReference>
<dbReference type="GO" id="GO:0051607">
    <property type="term" value="P:defense response to virus"/>
    <property type="evidence" value="ECO:0007669"/>
    <property type="project" value="UniProtKB-UniRule"/>
</dbReference>
<dbReference type="GO" id="GO:0046872">
    <property type="term" value="F:metal ion binding"/>
    <property type="evidence" value="ECO:0007669"/>
    <property type="project" value="UniProtKB-UniRule"/>
</dbReference>
<keyword evidence="8 9" id="KW-0464">Manganese</keyword>
<keyword evidence="7 9" id="KW-0238">DNA-binding</keyword>
<dbReference type="AlphaFoldDB" id="A0A897NFK6"/>
<reference evidence="10" key="1">
    <citation type="submission" date="2020-11" db="EMBL/GenBank/DDBJ databases">
        <title>Carbohydrate-dependent, anaerobic sulfur respiration: A novel catabolism in halophilic archaea.</title>
        <authorList>
            <person name="Sorokin D.Y."/>
            <person name="Messina E."/>
            <person name="Smedile F."/>
            <person name="La Cono V."/>
            <person name="Hallsworth J.E."/>
            <person name="Yakimov M.M."/>
        </authorList>
    </citation>
    <scope>NUCLEOTIDE SEQUENCE</scope>
    <source>
        <strain evidence="10">HSR-Bgl</strain>
    </source>
</reference>
<dbReference type="Gene3D" id="1.20.120.920">
    <property type="entry name" value="CRISPR-associated endonuclease Cas1, C-terminal domain"/>
    <property type="match status" value="1"/>
</dbReference>
<feature type="binding site" evidence="9">
    <location>
        <position position="228"/>
    </location>
    <ligand>
        <name>Mn(2+)</name>
        <dbReference type="ChEBI" id="CHEBI:29035"/>
    </ligand>
</feature>
<dbReference type="GO" id="GO:0043571">
    <property type="term" value="P:maintenance of CRISPR repeat elements"/>
    <property type="evidence" value="ECO:0007669"/>
    <property type="project" value="UniProtKB-UniRule"/>
</dbReference>
<dbReference type="InterPro" id="IPR050646">
    <property type="entry name" value="Cas1"/>
</dbReference>
<evidence type="ECO:0000256" key="7">
    <source>
        <dbReference type="ARBA" id="ARBA00023125"/>
    </source>
</evidence>
<evidence type="ECO:0000313" key="10">
    <source>
        <dbReference type="EMBL" id="QSG11492.1"/>
    </source>
</evidence>
<dbReference type="HAMAP" id="MF_01470">
    <property type="entry name" value="Cas1"/>
    <property type="match status" value="1"/>
</dbReference>
<dbReference type="Gene3D" id="3.100.10.20">
    <property type="entry name" value="CRISPR-associated endonuclease Cas1, N-terminal domain"/>
    <property type="match status" value="1"/>
</dbReference>
<organism evidence="10 11">
    <name type="scientific">Halapricum desulfuricans</name>
    <dbReference type="NCBI Taxonomy" id="2841257"/>
    <lineage>
        <taxon>Archaea</taxon>
        <taxon>Methanobacteriati</taxon>
        <taxon>Methanobacteriota</taxon>
        <taxon>Stenosarchaea group</taxon>
        <taxon>Halobacteria</taxon>
        <taxon>Halobacteriales</taxon>
        <taxon>Haloarculaceae</taxon>
        <taxon>Halapricum</taxon>
    </lineage>
</organism>
<keyword evidence="3 9" id="KW-0255">Endonuclease</keyword>
<evidence type="ECO:0000256" key="4">
    <source>
        <dbReference type="ARBA" id="ARBA00022801"/>
    </source>
</evidence>
<dbReference type="GO" id="GO:0004519">
    <property type="term" value="F:endonuclease activity"/>
    <property type="evidence" value="ECO:0007669"/>
    <property type="project" value="UniProtKB-UniRule"/>
</dbReference>
<accession>A0A897NFK6</accession>
<comment type="function">
    <text evidence="9">CRISPR (clustered regularly interspaced short palindromic repeat), is an adaptive immune system that provides protection against mobile genetic elements (viruses, transposable elements and conjugative plasmids). CRISPR clusters contain spacers, sequences complementary to antecedent mobile elements, and target invading nucleic acids. CRISPR clusters are transcribed and processed into CRISPR RNA (crRNA). Acts as a dsDNA endonuclease. Involved in the integration of spacer DNA into the CRISPR cassette.</text>
</comment>
<dbReference type="CDD" id="cd09634">
    <property type="entry name" value="Cas1_I-II-III"/>
    <property type="match status" value="1"/>
</dbReference>
<dbReference type="NCBIfam" id="TIGR00287">
    <property type="entry name" value="cas1"/>
    <property type="match status" value="1"/>
</dbReference>
<dbReference type="EMBL" id="CP064789">
    <property type="protein sequence ID" value="QSG11492.1"/>
    <property type="molecule type" value="Genomic_DNA"/>
</dbReference>
<evidence type="ECO:0000256" key="8">
    <source>
        <dbReference type="ARBA" id="ARBA00023211"/>
    </source>
</evidence>
<evidence type="ECO:0000256" key="3">
    <source>
        <dbReference type="ARBA" id="ARBA00022759"/>
    </source>
</evidence>
<dbReference type="EC" id="3.1.-.-" evidence="9"/>
<keyword evidence="5 9" id="KW-0460">Magnesium</keyword>
<name>A0A897NFK6_9EURY</name>
<keyword evidence="1 9" id="KW-0540">Nuclease</keyword>
<evidence type="ECO:0000256" key="2">
    <source>
        <dbReference type="ARBA" id="ARBA00022723"/>
    </source>
</evidence>
<dbReference type="RefSeq" id="WP_229126050.1">
    <property type="nucleotide sequence ID" value="NZ_CP064789.1"/>
</dbReference>
<evidence type="ECO:0000313" key="11">
    <source>
        <dbReference type="Proteomes" id="UP000663305"/>
    </source>
</evidence>
<evidence type="ECO:0000256" key="1">
    <source>
        <dbReference type="ARBA" id="ARBA00022722"/>
    </source>
</evidence>
<dbReference type="GO" id="GO:0016787">
    <property type="term" value="F:hydrolase activity"/>
    <property type="evidence" value="ECO:0007669"/>
    <property type="project" value="UniProtKB-KW"/>
</dbReference>
<keyword evidence="4 9" id="KW-0378">Hydrolase</keyword>
<dbReference type="PANTHER" id="PTHR34353:SF2">
    <property type="entry name" value="CRISPR-ASSOCIATED ENDONUCLEASE CAS1 1"/>
    <property type="match status" value="1"/>
</dbReference>
<dbReference type="Proteomes" id="UP000663305">
    <property type="component" value="Chromosome"/>
</dbReference>
<dbReference type="InterPro" id="IPR002729">
    <property type="entry name" value="CRISPR-assoc_Cas1"/>
</dbReference>
<comment type="cofactor">
    <cofactor evidence="9">
        <name>Mg(2+)</name>
        <dbReference type="ChEBI" id="CHEBI:18420"/>
    </cofactor>
    <cofactor evidence="9">
        <name>Mn(2+)</name>
        <dbReference type="ChEBI" id="CHEBI:29035"/>
    </cofactor>
</comment>
<comment type="similarity">
    <text evidence="9">Belongs to the CRISPR-associated endonuclease Cas1 family.</text>
</comment>
<comment type="subunit">
    <text evidence="9">Homodimer, forms a heterotetramer with a Cas2 homodimer.</text>
</comment>
<keyword evidence="6 9" id="KW-0051">Antiviral defense</keyword>
<dbReference type="GeneID" id="68860598"/>
<evidence type="ECO:0000256" key="5">
    <source>
        <dbReference type="ARBA" id="ARBA00022842"/>
    </source>
</evidence>
<dbReference type="PANTHER" id="PTHR34353">
    <property type="entry name" value="CRISPR-ASSOCIATED ENDONUCLEASE CAS1 1"/>
    <property type="match status" value="1"/>
</dbReference>
<keyword evidence="2 9" id="KW-0479">Metal-binding</keyword>
<gene>
    <name evidence="9 10" type="primary">cas1</name>
    <name evidence="10" type="ORF">HSBGL_1065</name>
</gene>
<sequence length="334" mass="38431">MKATEGMFDESVVYVTKQGTQVRTDEGRIVVWDVDAEEDEDPELATYPKEKLDTINVFGGVNFTTPFVAEANEHGIVLNYFTQNGKYRGSFVPEKNTIAEIRRAQYALGYPEELAIAKEMITAKIRNQRTLLSRKGVHGTDILKDLGERAQSVSNKDDLRGVEGEAAERYFDRLDETLVSGWTFEKRTKRPPEDHVNSLLSLTYTFMKNEAMSALRQYNLDPFLGILHADRHGRPSLALDLEEEFRPIFCDAFVTRLINRGVFTHDDFTADNHLSDDAFKTYLSKFDDFMQEELTHPYFEYTVTRRKAVRQQAILLRKAITDELDAYHALTFDR</sequence>
<feature type="binding site" evidence="9">
    <location>
        <position position="243"/>
    </location>
    <ligand>
        <name>Mn(2+)</name>
        <dbReference type="ChEBI" id="CHEBI:29035"/>
    </ligand>
</feature>
<proteinExistence type="inferred from homology"/>
<protein>
    <recommendedName>
        <fullName evidence="9">CRISPR-associated endonuclease Cas1</fullName>
        <ecNumber evidence="9">3.1.-.-</ecNumber>
    </recommendedName>
</protein>
<evidence type="ECO:0000256" key="6">
    <source>
        <dbReference type="ARBA" id="ARBA00023118"/>
    </source>
</evidence>
<dbReference type="GO" id="GO:0003677">
    <property type="term" value="F:DNA binding"/>
    <property type="evidence" value="ECO:0007669"/>
    <property type="project" value="UniProtKB-KW"/>
</dbReference>
<feature type="binding site" evidence="9">
    <location>
        <position position="163"/>
    </location>
    <ligand>
        <name>Mn(2+)</name>
        <dbReference type="ChEBI" id="CHEBI:29035"/>
    </ligand>
</feature>